<keyword evidence="4" id="KW-1185">Reference proteome</keyword>
<proteinExistence type="predicted"/>
<reference evidence="1 4" key="2">
    <citation type="journal article" date="2017" name="Arch. Virol.">
        <title>First complete genome sequence of a virulent bacteriophage infecting the opportunistic pathogen Serratia rubidaea.</title>
        <authorList>
            <person name="Xing S."/>
            <person name="Ma T."/>
            <person name="Zhang X."/>
            <person name="Huang Y."/>
            <person name="Mi Z."/>
            <person name="Sun Q."/>
            <person name="An X."/>
            <person name="Fan H."/>
            <person name="Wu S."/>
            <person name="Wei L."/>
            <person name="Tong Y."/>
        </authorList>
    </citation>
    <scope>NUCLEOTIDE SEQUENCE [LARGE SCALE GENOMIC DNA]</scope>
</reference>
<dbReference type="GeneID" id="40092570"/>
<dbReference type="InterPro" id="IPR043876">
    <property type="entry name" value="DUF5856"/>
</dbReference>
<evidence type="ECO:0000313" key="1">
    <source>
        <dbReference type="EMBL" id="ANM47288.1"/>
    </source>
</evidence>
<dbReference type="EMBL" id="KY073123">
    <property type="protein sequence ID" value="APD20196.1"/>
    <property type="molecule type" value="Genomic_DNA"/>
</dbReference>
<dbReference type="OrthoDB" id="14910at10239"/>
<dbReference type="Pfam" id="PF19174">
    <property type="entry name" value="DUF5856"/>
    <property type="match status" value="1"/>
</dbReference>
<evidence type="ECO:0000313" key="4">
    <source>
        <dbReference type="Proteomes" id="UP000231470"/>
    </source>
</evidence>
<dbReference type="EMBL" id="KX147096">
    <property type="protein sequence ID" value="ANM47288.1"/>
    <property type="molecule type" value="Genomic_DNA"/>
</dbReference>
<dbReference type="KEGG" id="vg:40092570"/>
<name>A0A1J0MGD1_9CAUD</name>
<protein>
    <submittedName>
        <fullName evidence="2">Uncharacterized protein</fullName>
    </submittedName>
</protein>
<organism evidence="2 3">
    <name type="scientific">Serratia phage vB_Sru_IME250</name>
    <dbReference type="NCBI Taxonomy" id="1852640"/>
    <lineage>
        <taxon>Viruses</taxon>
        <taxon>Duplodnaviria</taxon>
        <taxon>Heunggongvirae</taxon>
        <taxon>Uroviricota</taxon>
        <taxon>Caudoviricetes</taxon>
        <taxon>Pantevenvirales</taxon>
        <taxon>Ackermannviridae</taxon>
        <taxon>Taipeivirus</taxon>
        <taxon>Taipeivirus IME250</taxon>
    </lineage>
</organism>
<dbReference type="RefSeq" id="YP_009616089.1">
    <property type="nucleotide sequence ID" value="NC_042047.1"/>
</dbReference>
<dbReference type="Proteomes" id="UP000230444">
    <property type="component" value="Segment"/>
</dbReference>
<accession>A0A1J0MGD1</accession>
<reference evidence="2 3" key="1">
    <citation type="submission" date="2016-11" db="EMBL/GenBank/DDBJ databases">
        <title>Complete genome of the first virulent bacteriophage infecting the opportunist pathogen Serratia rubidaea.</title>
        <authorList>
            <person name="Xing S."/>
            <person name="Ma T."/>
            <person name="Zhang X."/>
            <person name="Huang Y."/>
            <person name="Mi Z."/>
            <person name="Sun Q."/>
            <person name="An X."/>
            <person name="Fan H."/>
            <person name="Wu S."/>
            <person name="Lin W."/>
            <person name="Tong Y."/>
        </authorList>
    </citation>
    <scope>NUCLEOTIDE SEQUENCE [LARGE SCALE GENOMIC DNA]</scope>
</reference>
<evidence type="ECO:0000313" key="3">
    <source>
        <dbReference type="Proteomes" id="UP000230444"/>
    </source>
</evidence>
<sequence>MVNASAFINRGLLAIAHTHALHFTTHSYSKHKALGEFYGDLEDLLDTFTEAYIGAGGTYTPGFENTKLFNPDPIAYIQSIVIDVDGIYKQCESHLQNTLDEIKTLCYQTLYKLKQLA</sequence>
<evidence type="ECO:0000313" key="2">
    <source>
        <dbReference type="EMBL" id="APD20196.1"/>
    </source>
</evidence>
<dbReference type="Proteomes" id="UP000231470">
    <property type="component" value="Segment"/>
</dbReference>